<sequence>MTPKNDLGTSATISSIINCDGLPAMAETVLRPVARLLQADSAVYLRFRHDSLGQPQICESSYAGQRPDSVGQYMSGYFVEDPILRPVIERPQDWRQFKGPLKFHLRAQVRQSELRSSDYYRKFLQPNDLGDVIGLVFPVDNGGPQMLCVGIHRSSQQPRFTELQDLALDAISGSLRLVLQNLCLRTSVAEQSALINALDATTTGVEFAVFDRQLRMLRASRRLRALFQQTAAGAGGRLRSVAAGLLSRSDDDPVTHAAIELDDRFSGELRLVRDDGEAHFVLIVPEDNRAAPAPPTLGEVLRGRHDLTPRECDVVEQVAKGFSNAGTASALGISIRTVENHLRAVYDKLGVNSRTQLISRIYAN</sequence>
<evidence type="ECO:0000256" key="3">
    <source>
        <dbReference type="ARBA" id="ARBA00023163"/>
    </source>
</evidence>
<dbReference type="Gene3D" id="1.10.10.10">
    <property type="entry name" value="Winged helix-like DNA-binding domain superfamily/Winged helix DNA-binding domain"/>
    <property type="match status" value="1"/>
</dbReference>
<dbReference type="GO" id="GO:0003677">
    <property type="term" value="F:DNA binding"/>
    <property type="evidence" value="ECO:0007669"/>
    <property type="project" value="UniProtKB-KW"/>
</dbReference>
<keyword evidence="3" id="KW-0804">Transcription</keyword>
<keyword evidence="6" id="KW-1185">Reference proteome</keyword>
<feature type="domain" description="HTH luxR-type" evidence="4">
    <location>
        <begin position="300"/>
        <end position="364"/>
    </location>
</feature>
<organism evidence="5 6">
    <name type="scientific">Kineobactrum salinum</name>
    <dbReference type="NCBI Taxonomy" id="2708301"/>
    <lineage>
        <taxon>Bacteria</taxon>
        <taxon>Pseudomonadati</taxon>
        <taxon>Pseudomonadota</taxon>
        <taxon>Gammaproteobacteria</taxon>
        <taxon>Cellvibrionales</taxon>
        <taxon>Halieaceae</taxon>
        <taxon>Kineobactrum</taxon>
    </lineage>
</organism>
<proteinExistence type="predicted"/>
<accession>A0A6C0U008</accession>
<dbReference type="SMART" id="SM00421">
    <property type="entry name" value="HTH_LUXR"/>
    <property type="match status" value="1"/>
</dbReference>
<dbReference type="PROSITE" id="PS50043">
    <property type="entry name" value="HTH_LUXR_2"/>
    <property type="match status" value="1"/>
</dbReference>
<dbReference type="Pfam" id="PF00196">
    <property type="entry name" value="GerE"/>
    <property type="match status" value="1"/>
</dbReference>
<dbReference type="PRINTS" id="PR00038">
    <property type="entry name" value="HTHLUXR"/>
</dbReference>
<dbReference type="RefSeq" id="WP_163494671.1">
    <property type="nucleotide sequence ID" value="NZ_CP048711.1"/>
</dbReference>
<evidence type="ECO:0000256" key="2">
    <source>
        <dbReference type="ARBA" id="ARBA00023125"/>
    </source>
</evidence>
<dbReference type="InterPro" id="IPR000792">
    <property type="entry name" value="Tscrpt_reg_LuxR_C"/>
</dbReference>
<reference evidence="5 6" key="1">
    <citation type="submission" date="2020-02" db="EMBL/GenBank/DDBJ databases">
        <title>Genome sequencing for Kineobactrum sp. M2.</title>
        <authorList>
            <person name="Park S.-J."/>
        </authorList>
    </citation>
    <scope>NUCLEOTIDE SEQUENCE [LARGE SCALE GENOMIC DNA]</scope>
    <source>
        <strain evidence="5 6">M2</strain>
    </source>
</reference>
<evidence type="ECO:0000313" key="6">
    <source>
        <dbReference type="Proteomes" id="UP000477680"/>
    </source>
</evidence>
<keyword evidence="1" id="KW-0805">Transcription regulation</keyword>
<gene>
    <name evidence="5" type="ORF">G3T16_08470</name>
</gene>
<dbReference type="Proteomes" id="UP000477680">
    <property type="component" value="Chromosome"/>
</dbReference>
<evidence type="ECO:0000256" key="1">
    <source>
        <dbReference type="ARBA" id="ARBA00023015"/>
    </source>
</evidence>
<evidence type="ECO:0000313" key="5">
    <source>
        <dbReference type="EMBL" id="QIB65432.1"/>
    </source>
</evidence>
<keyword evidence="2" id="KW-0238">DNA-binding</keyword>
<dbReference type="PANTHER" id="PTHR44688:SF16">
    <property type="entry name" value="DNA-BINDING TRANSCRIPTIONAL ACTIVATOR DEVR_DOSR"/>
    <property type="match status" value="1"/>
</dbReference>
<dbReference type="CDD" id="cd06170">
    <property type="entry name" value="LuxR_C_like"/>
    <property type="match status" value="1"/>
</dbReference>
<evidence type="ECO:0000259" key="4">
    <source>
        <dbReference type="PROSITE" id="PS50043"/>
    </source>
</evidence>
<dbReference type="InterPro" id="IPR016032">
    <property type="entry name" value="Sig_transdc_resp-reg_C-effctor"/>
</dbReference>
<dbReference type="EMBL" id="CP048711">
    <property type="protein sequence ID" value="QIB65432.1"/>
    <property type="molecule type" value="Genomic_DNA"/>
</dbReference>
<dbReference type="SUPFAM" id="SSF46894">
    <property type="entry name" value="C-terminal effector domain of the bipartite response regulators"/>
    <property type="match status" value="1"/>
</dbReference>
<dbReference type="InterPro" id="IPR036388">
    <property type="entry name" value="WH-like_DNA-bd_sf"/>
</dbReference>
<protein>
    <submittedName>
        <fullName evidence="5">Helix-turn-helix transcriptional regulator</fullName>
    </submittedName>
</protein>
<dbReference type="AlphaFoldDB" id="A0A6C0U008"/>
<dbReference type="KEGG" id="kim:G3T16_08470"/>
<name>A0A6C0U008_9GAMM</name>
<dbReference type="GO" id="GO:0006355">
    <property type="term" value="P:regulation of DNA-templated transcription"/>
    <property type="evidence" value="ECO:0007669"/>
    <property type="project" value="InterPro"/>
</dbReference>
<dbReference type="PANTHER" id="PTHR44688">
    <property type="entry name" value="DNA-BINDING TRANSCRIPTIONAL ACTIVATOR DEVR_DOSR"/>
    <property type="match status" value="1"/>
</dbReference>